<gene>
    <name evidence="9" type="ORF">LR394_06445</name>
</gene>
<evidence type="ECO:0000313" key="10">
    <source>
        <dbReference type="Proteomes" id="UP001138997"/>
    </source>
</evidence>
<comment type="similarity">
    <text evidence="1 5 6">Belongs to the glutamine synthetase family.</text>
</comment>
<proteinExistence type="inferred from homology"/>
<dbReference type="InterPro" id="IPR008147">
    <property type="entry name" value="Gln_synt_N"/>
</dbReference>
<dbReference type="AlphaFoldDB" id="A0A9X1SXW0"/>
<dbReference type="GO" id="GO:0005524">
    <property type="term" value="F:ATP binding"/>
    <property type="evidence" value="ECO:0007669"/>
    <property type="project" value="UniProtKB-KW"/>
</dbReference>
<dbReference type="Pfam" id="PF00120">
    <property type="entry name" value="Gln-synt_C"/>
    <property type="match status" value="1"/>
</dbReference>
<evidence type="ECO:0000256" key="4">
    <source>
        <dbReference type="ARBA" id="ARBA00022840"/>
    </source>
</evidence>
<sequence length="478" mass="52827">MTEGFIARHGLWTDEQRTAADRLLSEIEQKKLRQVRIAWCDQHGILRGKTLEIPHFRSVLRQGKDFQTATLIFDTTNSPVVPPFGADALGDSRMTGLPDGVLVPDPLTFKVLPWLEGTGWILSELHYRSGERVPFDTRGVLTEQLTRLGDEGFEYVSGIEMEFYLTRLVDPMLGFEDSGYPPAPPKVTAVGHGFQYLTESRGDEIEPILSVLRDNLVELGLPLSTIEDEWGPGQVEFTFEPLTGKATADAAVLARTVIKQLARRHGYHATFMARPALPNAFSSGWHLHQSLRSSAQANAFAGSAPDELLSPTGTQFMAGLLEHALACSVLTTPTVNGYKRYRPDSFAPDRIAWAEENRGAMVRVAGARGDANTHLENRIGDPAANPYLYLASQIASGRDGLRRGLDPGASADEPYLAAATALPATLEQAVGHFSESKLLRAEFGEAFVDYLTMIKRHEVSRFNAAVTDWEHREYFEVY</sequence>
<dbReference type="GO" id="GO:0006542">
    <property type="term" value="P:glutamine biosynthetic process"/>
    <property type="evidence" value="ECO:0007669"/>
    <property type="project" value="InterPro"/>
</dbReference>
<accession>A0A9X1SXW0</accession>
<keyword evidence="10" id="KW-1185">Reference proteome</keyword>
<keyword evidence="3" id="KW-0547">Nucleotide-binding</keyword>
<dbReference type="PROSITE" id="PS51986">
    <property type="entry name" value="GS_BETA_GRASP"/>
    <property type="match status" value="1"/>
</dbReference>
<dbReference type="Gene3D" id="3.30.590.10">
    <property type="entry name" value="Glutamine synthetase/guanido kinase, catalytic domain"/>
    <property type="match status" value="1"/>
</dbReference>
<keyword evidence="4" id="KW-0067">ATP-binding</keyword>
<evidence type="ECO:0000256" key="6">
    <source>
        <dbReference type="RuleBase" id="RU000384"/>
    </source>
</evidence>
<evidence type="ECO:0000256" key="1">
    <source>
        <dbReference type="ARBA" id="ARBA00009897"/>
    </source>
</evidence>
<reference evidence="9" key="1">
    <citation type="submission" date="2021-11" db="EMBL/GenBank/DDBJ databases">
        <title>Streptomyces corallinus and Kineosporia corallina sp. nov., two new coral-derived marine actinobacteria.</title>
        <authorList>
            <person name="Buangrab K."/>
            <person name="Sutthacheep M."/>
            <person name="Yeemin T."/>
            <person name="Harunari E."/>
            <person name="Igarashi Y."/>
            <person name="Sripreechasak P."/>
            <person name="Kanchanasin P."/>
            <person name="Tanasupawat S."/>
            <person name="Phongsopitanun W."/>
        </authorList>
    </citation>
    <scope>NUCLEOTIDE SEQUENCE</scope>
    <source>
        <strain evidence="9">JCM 31032</strain>
    </source>
</reference>
<evidence type="ECO:0000256" key="2">
    <source>
        <dbReference type="ARBA" id="ARBA00022598"/>
    </source>
</evidence>
<feature type="domain" description="GS catalytic" evidence="8">
    <location>
        <begin position="137"/>
        <end position="478"/>
    </location>
</feature>
<evidence type="ECO:0000256" key="3">
    <source>
        <dbReference type="ARBA" id="ARBA00022741"/>
    </source>
</evidence>
<dbReference type="RefSeq" id="WP_231439493.1">
    <property type="nucleotide sequence ID" value="NZ_JAJOMB010000003.1"/>
</dbReference>
<dbReference type="InterPro" id="IPR008146">
    <property type="entry name" value="Gln_synth_cat_dom"/>
</dbReference>
<dbReference type="SUPFAM" id="SSF55931">
    <property type="entry name" value="Glutamine synthetase/guanido kinase"/>
    <property type="match status" value="1"/>
</dbReference>
<keyword evidence="2" id="KW-0436">Ligase</keyword>
<dbReference type="SUPFAM" id="SSF54368">
    <property type="entry name" value="Glutamine synthetase, N-terminal domain"/>
    <property type="match status" value="1"/>
</dbReference>
<feature type="domain" description="GS beta-grasp" evidence="7">
    <location>
        <begin position="30"/>
        <end position="130"/>
    </location>
</feature>
<evidence type="ECO:0000256" key="5">
    <source>
        <dbReference type="PROSITE-ProRule" id="PRU01330"/>
    </source>
</evidence>
<evidence type="ECO:0000259" key="8">
    <source>
        <dbReference type="PROSITE" id="PS51987"/>
    </source>
</evidence>
<dbReference type="InterPro" id="IPR036651">
    <property type="entry name" value="Gln_synt_N_sf"/>
</dbReference>
<dbReference type="SMART" id="SM01230">
    <property type="entry name" value="Gln-synt_C"/>
    <property type="match status" value="1"/>
</dbReference>
<dbReference type="EMBL" id="JAJOMB010000003">
    <property type="protein sequence ID" value="MCD5310528.1"/>
    <property type="molecule type" value="Genomic_DNA"/>
</dbReference>
<dbReference type="Proteomes" id="UP001138997">
    <property type="component" value="Unassembled WGS sequence"/>
</dbReference>
<evidence type="ECO:0000259" key="7">
    <source>
        <dbReference type="PROSITE" id="PS51986"/>
    </source>
</evidence>
<comment type="caution">
    <text evidence="9">The sequence shown here is derived from an EMBL/GenBank/DDBJ whole genome shotgun (WGS) entry which is preliminary data.</text>
</comment>
<dbReference type="PANTHER" id="PTHR43785:SF12">
    <property type="entry name" value="TYPE-1 GLUTAMINE SYNTHETASE 2"/>
    <property type="match status" value="1"/>
</dbReference>
<dbReference type="PROSITE" id="PS51987">
    <property type="entry name" value="GS_CATALYTIC"/>
    <property type="match status" value="1"/>
</dbReference>
<dbReference type="Gene3D" id="3.10.20.70">
    <property type="entry name" value="Glutamine synthetase, N-terminal domain"/>
    <property type="match status" value="1"/>
</dbReference>
<evidence type="ECO:0000313" key="9">
    <source>
        <dbReference type="EMBL" id="MCD5310528.1"/>
    </source>
</evidence>
<dbReference type="InterPro" id="IPR014746">
    <property type="entry name" value="Gln_synth/guanido_kin_cat_dom"/>
</dbReference>
<dbReference type="GO" id="GO:0004356">
    <property type="term" value="F:glutamine synthetase activity"/>
    <property type="evidence" value="ECO:0007669"/>
    <property type="project" value="InterPro"/>
</dbReference>
<dbReference type="PANTHER" id="PTHR43785">
    <property type="entry name" value="GAMMA-GLUTAMYLPUTRESCINE SYNTHETASE"/>
    <property type="match status" value="1"/>
</dbReference>
<protein>
    <submittedName>
        <fullName evidence="9">Glutamine synthetase family protein</fullName>
    </submittedName>
</protein>
<name>A0A9X1SXW0_9ACTN</name>
<organism evidence="9 10">
    <name type="scientific">Kineosporia babensis</name>
    <dbReference type="NCBI Taxonomy" id="499548"/>
    <lineage>
        <taxon>Bacteria</taxon>
        <taxon>Bacillati</taxon>
        <taxon>Actinomycetota</taxon>
        <taxon>Actinomycetes</taxon>
        <taxon>Kineosporiales</taxon>
        <taxon>Kineosporiaceae</taxon>
        <taxon>Kineosporia</taxon>
    </lineage>
</organism>